<gene>
    <name evidence="1" type="ORF">ACGU38_29150</name>
</gene>
<dbReference type="Proteomes" id="UP001605990">
    <property type="component" value="Unassembled WGS sequence"/>
</dbReference>
<protein>
    <submittedName>
        <fullName evidence="1">Crp/Fnr family transcriptional regulator</fullName>
    </submittedName>
</protein>
<dbReference type="SUPFAM" id="SSF46785">
    <property type="entry name" value="Winged helix' DNA-binding domain"/>
    <property type="match status" value="1"/>
</dbReference>
<dbReference type="Gene3D" id="2.60.120.10">
    <property type="entry name" value="Jelly Rolls"/>
    <property type="match status" value="1"/>
</dbReference>
<comment type="caution">
    <text evidence="1">The sequence shown here is derived from an EMBL/GenBank/DDBJ whole genome shotgun (WGS) entry which is preliminary data.</text>
</comment>
<name>A0ABW7E935_STRRO</name>
<dbReference type="InterPro" id="IPR014710">
    <property type="entry name" value="RmlC-like_jellyroll"/>
</dbReference>
<dbReference type="RefSeq" id="WP_282392919.1">
    <property type="nucleotide sequence ID" value="NZ_JBIENY010000417.1"/>
</dbReference>
<evidence type="ECO:0000313" key="2">
    <source>
        <dbReference type="Proteomes" id="UP001605990"/>
    </source>
</evidence>
<accession>A0ABW7E935</accession>
<dbReference type="InterPro" id="IPR036390">
    <property type="entry name" value="WH_DNA-bd_sf"/>
</dbReference>
<dbReference type="EMBL" id="JBIENY010000417">
    <property type="protein sequence ID" value="MFG6299414.1"/>
    <property type="molecule type" value="Genomic_DNA"/>
</dbReference>
<evidence type="ECO:0000313" key="1">
    <source>
        <dbReference type="EMBL" id="MFG6299414.1"/>
    </source>
</evidence>
<keyword evidence="2" id="KW-1185">Reference proteome</keyword>
<reference evidence="1 2" key="1">
    <citation type="submission" date="2024-10" db="EMBL/GenBank/DDBJ databases">
        <title>Draft genome assembly of a novel steroid transforming actinomycete isolated from African clawed frog Xenopus laevis.</title>
        <authorList>
            <person name="Bragin E."/>
            <person name="Kollerov V."/>
            <person name="Donova M.V."/>
        </authorList>
    </citation>
    <scope>NUCLEOTIDE SEQUENCE [LARGE SCALE GENOMIC DNA]</scope>
    <source>
        <strain evidence="1 2">MTOC-St3</strain>
    </source>
</reference>
<organism evidence="1 2">
    <name type="scientific">Streptomyces rochei</name>
    <name type="common">Streptomyces parvullus</name>
    <dbReference type="NCBI Taxonomy" id="1928"/>
    <lineage>
        <taxon>Bacteria</taxon>
        <taxon>Bacillati</taxon>
        <taxon>Actinomycetota</taxon>
        <taxon>Actinomycetes</taxon>
        <taxon>Kitasatosporales</taxon>
        <taxon>Streptomycetaceae</taxon>
        <taxon>Streptomyces</taxon>
        <taxon>Streptomyces rochei group</taxon>
    </lineage>
</organism>
<proteinExistence type="predicted"/>
<sequence>MAMQEARFDGPTERRPAVRVSHLTAVHQAFADHDLPPGVLRDLARIASPRRVPKFGNIQEVGWSAGGVATLVAKGTVREDFPDGRCRIWKRGALIGDWTGGNLAAPTALTALTDECKLVEITGAKMDRIGSTDVFRALAQMGMARLNVTEYVYGADRRPPVARVAGLLGYLGHQPEAIVVRGSQQVTYVKYVRDGLIAGPAQVDLADALGISRASVEKALAVLRDRGVLYKVEPGEARTNRRYRIKDPLALASIAHVGRY</sequence>